<proteinExistence type="inferred from homology"/>
<dbReference type="Gene3D" id="3.40.50.2300">
    <property type="match status" value="2"/>
</dbReference>
<dbReference type="AlphaFoldDB" id="C4XNN2"/>
<dbReference type="RefSeq" id="WP_015860214.1">
    <property type="nucleotide sequence ID" value="NC_012796.1"/>
</dbReference>
<dbReference type="eggNOG" id="COG0683">
    <property type="taxonomic scope" value="Bacteria"/>
</dbReference>
<dbReference type="SUPFAM" id="SSF53822">
    <property type="entry name" value="Periplasmic binding protein-like I"/>
    <property type="match status" value="1"/>
</dbReference>
<dbReference type="Proteomes" id="UP000009071">
    <property type="component" value="Chromosome"/>
</dbReference>
<evidence type="ECO:0000256" key="2">
    <source>
        <dbReference type="ARBA" id="ARBA00022448"/>
    </source>
</evidence>
<dbReference type="Pfam" id="PF13458">
    <property type="entry name" value="Peripla_BP_6"/>
    <property type="match status" value="1"/>
</dbReference>
<evidence type="ECO:0000256" key="4">
    <source>
        <dbReference type="ARBA" id="ARBA00022970"/>
    </source>
</evidence>
<name>C4XNN2_SOLM1</name>
<keyword evidence="2" id="KW-0813">Transport</keyword>
<evidence type="ECO:0000259" key="5">
    <source>
        <dbReference type="Pfam" id="PF13458"/>
    </source>
</evidence>
<evidence type="ECO:0000313" key="7">
    <source>
        <dbReference type="Proteomes" id="UP000009071"/>
    </source>
</evidence>
<dbReference type="InterPro" id="IPR051010">
    <property type="entry name" value="BCAA_transport"/>
</dbReference>
<dbReference type="InterPro" id="IPR028081">
    <property type="entry name" value="Leu-bd"/>
</dbReference>
<dbReference type="OrthoDB" id="9772589at2"/>
<keyword evidence="3" id="KW-0732">Signal</keyword>
<dbReference type="InterPro" id="IPR000709">
    <property type="entry name" value="Leu_Ile_Val-bd"/>
</dbReference>
<keyword evidence="4" id="KW-0029">Amino-acid transport</keyword>
<dbReference type="CDD" id="cd06347">
    <property type="entry name" value="PBP1_ABC_LivK_ligand_binding-like"/>
    <property type="match status" value="1"/>
</dbReference>
<organism evidence="6 7">
    <name type="scientific">Solidesulfovibrio magneticus (strain ATCC 700980 / DSM 13731 / RS-1)</name>
    <name type="common">Desulfovibrio magneticus</name>
    <dbReference type="NCBI Taxonomy" id="573370"/>
    <lineage>
        <taxon>Bacteria</taxon>
        <taxon>Pseudomonadati</taxon>
        <taxon>Thermodesulfobacteriota</taxon>
        <taxon>Desulfovibrionia</taxon>
        <taxon>Desulfovibrionales</taxon>
        <taxon>Desulfovibrionaceae</taxon>
        <taxon>Solidesulfovibrio</taxon>
    </lineage>
</organism>
<feature type="domain" description="Leucine-binding protein" evidence="5">
    <location>
        <begin position="25"/>
        <end position="358"/>
    </location>
</feature>
<dbReference type="InterPro" id="IPR028082">
    <property type="entry name" value="Peripla_BP_I"/>
</dbReference>
<dbReference type="PANTHER" id="PTHR30483">
    <property type="entry name" value="LEUCINE-SPECIFIC-BINDING PROTEIN"/>
    <property type="match status" value="1"/>
</dbReference>
<evidence type="ECO:0000313" key="6">
    <source>
        <dbReference type="EMBL" id="BAH75007.1"/>
    </source>
</evidence>
<protein>
    <submittedName>
        <fullName evidence="6">ABC transporter substrate binding protein</fullName>
    </submittedName>
</protein>
<accession>C4XNN2</accession>
<dbReference type="STRING" id="573370.DMR_15160"/>
<sequence>MMRVFLTIVSLLALLWAGPGYAESFKVAAIFAKTGQAASQNADNLRGVRLAAAEINARGGILGEPLEIFELDNRSTPIGAKVAAEEAARIGVRAIVGCSWSSHSLAAAQVAQRHGIPMISDISTSPALTQVGDYIFRVCYTDAFQGKVMARFAREDLRAGTAVVLVDIDDDYSLDLAKEFSREFTLRGGIMAPDIHYKHGQPSYREVVQAAKAAKAQVCFIPGHDESGTIAAQIVREGATCILLGGDGWDSPAFYAKGGSELDDGYYCTHWHPRSATPASLDLMVRQGEAELVAPVVLAYDALMLLADAAARAGTPDRAAIRDALANTRNYPGVTGAISFLANGDPAKSAVIMRIRKGKQAYYRNEDPN</sequence>
<keyword evidence="7" id="KW-1185">Reference proteome</keyword>
<dbReference type="KEGG" id="dma:DMR_15160"/>
<dbReference type="PRINTS" id="PR00337">
    <property type="entry name" value="LEUILEVALBP"/>
</dbReference>
<reference evidence="6 7" key="1">
    <citation type="journal article" date="2009" name="Genome Res.">
        <title>Whole genome sequence of Desulfovibrio magneticus strain RS-1 revealed common gene clusters in magnetotactic bacteria.</title>
        <authorList>
            <person name="Nakazawa H."/>
            <person name="Arakaki A."/>
            <person name="Narita-Yamada S."/>
            <person name="Yashiro I."/>
            <person name="Jinno K."/>
            <person name="Aoki N."/>
            <person name="Tsuruyama A."/>
            <person name="Okamura Y."/>
            <person name="Tanikawa S."/>
            <person name="Fujita N."/>
            <person name="Takeyama H."/>
            <person name="Matsunaga T."/>
        </authorList>
    </citation>
    <scope>NUCLEOTIDE SEQUENCE [LARGE SCALE GENOMIC DNA]</scope>
    <source>
        <strain evidence="7">ATCC 700980 / DSM 13731 / RS-1</strain>
    </source>
</reference>
<dbReference type="EMBL" id="AP010904">
    <property type="protein sequence ID" value="BAH75007.1"/>
    <property type="molecule type" value="Genomic_DNA"/>
</dbReference>
<dbReference type="GO" id="GO:0006865">
    <property type="term" value="P:amino acid transport"/>
    <property type="evidence" value="ECO:0007669"/>
    <property type="project" value="UniProtKB-KW"/>
</dbReference>
<evidence type="ECO:0000256" key="1">
    <source>
        <dbReference type="ARBA" id="ARBA00010062"/>
    </source>
</evidence>
<comment type="similarity">
    <text evidence="1">Belongs to the leucine-binding protein family.</text>
</comment>
<evidence type="ECO:0000256" key="3">
    <source>
        <dbReference type="ARBA" id="ARBA00022729"/>
    </source>
</evidence>
<gene>
    <name evidence="6" type="ordered locus">DMR_15160</name>
</gene>
<dbReference type="HOGENOM" id="CLU_027128_6_1_7"/>
<dbReference type="PANTHER" id="PTHR30483:SF6">
    <property type="entry name" value="PERIPLASMIC BINDING PROTEIN OF ABC TRANSPORTER FOR NATURAL AMINO ACIDS"/>
    <property type="match status" value="1"/>
</dbReference>